<dbReference type="GO" id="GO:0016746">
    <property type="term" value="F:acyltransferase activity"/>
    <property type="evidence" value="ECO:0007669"/>
    <property type="project" value="UniProtKB-KW"/>
</dbReference>
<evidence type="ECO:0000256" key="1">
    <source>
        <dbReference type="ARBA" id="ARBA00004651"/>
    </source>
</evidence>
<keyword evidence="6 8" id="KW-0472">Membrane</keyword>
<comment type="subcellular location">
    <subcellularLocation>
        <location evidence="1 8">Cell membrane</location>
        <topology evidence="1 8">Multi-pass membrane protein</topology>
    </subcellularLocation>
</comment>
<organism evidence="10 11">
    <name type="scientific">Floridaenema aerugineum BLCC-F46</name>
    <dbReference type="NCBI Taxonomy" id="3153654"/>
    <lineage>
        <taxon>Bacteria</taxon>
        <taxon>Bacillati</taxon>
        <taxon>Cyanobacteriota</taxon>
        <taxon>Cyanophyceae</taxon>
        <taxon>Oscillatoriophycideae</taxon>
        <taxon>Aerosakkonematales</taxon>
        <taxon>Aerosakkonemataceae</taxon>
        <taxon>Floridanema</taxon>
        <taxon>Floridanema aerugineum</taxon>
    </lineage>
</organism>
<feature type="transmembrane region" description="Helical" evidence="8">
    <location>
        <begin position="176"/>
        <end position="198"/>
    </location>
</feature>
<dbReference type="PROSITE" id="PS50263">
    <property type="entry name" value="CN_HYDROLASE"/>
    <property type="match status" value="1"/>
</dbReference>
<feature type="transmembrane region" description="Helical" evidence="8">
    <location>
        <begin position="53"/>
        <end position="73"/>
    </location>
</feature>
<comment type="caution">
    <text evidence="10">The sequence shown here is derived from an EMBL/GenBank/DDBJ whole genome shotgun (WGS) entry which is preliminary data.</text>
</comment>
<dbReference type="InterPro" id="IPR045378">
    <property type="entry name" value="LNT_N"/>
</dbReference>
<evidence type="ECO:0000256" key="8">
    <source>
        <dbReference type="HAMAP-Rule" id="MF_01148"/>
    </source>
</evidence>
<evidence type="ECO:0000313" key="10">
    <source>
        <dbReference type="EMBL" id="MFB2881424.1"/>
    </source>
</evidence>
<keyword evidence="5 8" id="KW-1133">Transmembrane helix</keyword>
<evidence type="ECO:0000256" key="4">
    <source>
        <dbReference type="ARBA" id="ARBA00022692"/>
    </source>
</evidence>
<protein>
    <recommendedName>
        <fullName evidence="8">Apolipoprotein N-acyltransferase</fullName>
        <shortName evidence="8">ALP N-acyltransferase</shortName>
        <ecNumber evidence="8">2.3.1.269</ecNumber>
    </recommendedName>
</protein>
<dbReference type="Pfam" id="PF20154">
    <property type="entry name" value="LNT_N"/>
    <property type="match status" value="1"/>
</dbReference>
<evidence type="ECO:0000256" key="3">
    <source>
        <dbReference type="ARBA" id="ARBA00022679"/>
    </source>
</evidence>
<feature type="transmembrane region" description="Helical" evidence="8">
    <location>
        <begin position="210"/>
        <end position="230"/>
    </location>
</feature>
<feature type="transmembrane region" description="Helical" evidence="8">
    <location>
        <begin position="85"/>
        <end position="112"/>
    </location>
</feature>
<dbReference type="NCBIfam" id="TIGR00546">
    <property type="entry name" value="lnt"/>
    <property type="match status" value="1"/>
</dbReference>
<keyword evidence="2 8" id="KW-1003">Cell membrane</keyword>
<keyword evidence="11" id="KW-1185">Reference proteome</keyword>
<dbReference type="CDD" id="cd07571">
    <property type="entry name" value="ALP_N-acyl_transferase"/>
    <property type="match status" value="1"/>
</dbReference>
<gene>
    <name evidence="8 10" type="primary">lnt</name>
    <name evidence="10" type="ORF">ACE1CC_31615</name>
</gene>
<feature type="transmembrane region" description="Helical" evidence="8">
    <location>
        <begin position="132"/>
        <end position="156"/>
    </location>
</feature>
<proteinExistence type="inferred from homology"/>
<feature type="domain" description="CN hydrolase" evidence="9">
    <location>
        <begin position="247"/>
        <end position="491"/>
    </location>
</feature>
<feature type="transmembrane region" description="Helical" evidence="8">
    <location>
        <begin position="12"/>
        <end position="41"/>
    </location>
</feature>
<comment type="similarity">
    <text evidence="8">Belongs to the CN hydrolase family. Apolipoprotein N-acyltransferase subfamily.</text>
</comment>
<dbReference type="InterPro" id="IPR003010">
    <property type="entry name" value="C-N_Hydrolase"/>
</dbReference>
<dbReference type="InterPro" id="IPR004563">
    <property type="entry name" value="Apolipo_AcylTrfase"/>
</dbReference>
<dbReference type="RefSeq" id="WP_413274406.1">
    <property type="nucleotide sequence ID" value="NZ_JBHFNQ010000224.1"/>
</dbReference>
<name>A0ABV4XF42_9CYAN</name>
<sequence length="530" mass="59022">MKNSTKLRLIISFISGILMGMTAAPFGVWPLAWIALIPLWIFTVKSQKSEKTLYLYAILWAIGYHGLTLSWIIKLHPLTWLGIPWILSLAIAIGALLLFTIWGSVLVTIWAIGNRAIFQFIANHKSPIPNGLIRVLIGTTLWCVLEYIWSAGPFWWTSLSFTQSPHNLAILHLSQISGPNTINAVIVAVNGLIAEVFISRESQTKSLHKGYLSSAIALLITSHLIGWGIYSQPLNDRPNNALKVGIIQGNIANRIKFTPEGLRLSLIRYTNGYRNLAQQGVAAVLTPEGALSSQWSDPPSLNNPFYQAILDENVVAWVGAHRRQGNSFTNSLFTVTGTGEIFSRYDKVNLVAFGEYVPFRDILGRIFPQVSAVGSDQVPGVSNQIIDTPFGRAIVGICYDSAFTRHFQRQAALGGQFILTSSNNDPYNAAMQFQHHAQDVLRAIESDRWAVRATNTGYSAIVDPHGKTKWISQTKTYQIHADTVYRRQTKTLYVRWGDWLTPLLLLTSAVILTGKFWSTQIPDFFKKSGI</sequence>
<dbReference type="InterPro" id="IPR036526">
    <property type="entry name" value="C-N_Hydrolase_sf"/>
</dbReference>
<evidence type="ECO:0000256" key="2">
    <source>
        <dbReference type="ARBA" id="ARBA00022475"/>
    </source>
</evidence>
<evidence type="ECO:0000256" key="5">
    <source>
        <dbReference type="ARBA" id="ARBA00022989"/>
    </source>
</evidence>
<dbReference type="HAMAP" id="MF_01148">
    <property type="entry name" value="Lnt"/>
    <property type="match status" value="1"/>
</dbReference>
<accession>A0ABV4XF42</accession>
<comment type="pathway">
    <text evidence="8">Protein modification; lipoprotein biosynthesis (N-acyl transfer).</text>
</comment>
<keyword evidence="4 8" id="KW-0812">Transmembrane</keyword>
<comment type="function">
    <text evidence="8">Catalyzes the phospholipid dependent N-acylation of the N-terminal cysteine of apolipoprotein, the last step in lipoprotein maturation.</text>
</comment>
<evidence type="ECO:0000313" key="11">
    <source>
        <dbReference type="Proteomes" id="UP001576774"/>
    </source>
</evidence>
<evidence type="ECO:0000259" key="9">
    <source>
        <dbReference type="PROSITE" id="PS50263"/>
    </source>
</evidence>
<keyword evidence="7 8" id="KW-0012">Acyltransferase</keyword>
<dbReference type="SUPFAM" id="SSF56317">
    <property type="entry name" value="Carbon-nitrogen hydrolase"/>
    <property type="match status" value="1"/>
</dbReference>
<dbReference type="Pfam" id="PF00795">
    <property type="entry name" value="CN_hydrolase"/>
    <property type="match status" value="1"/>
</dbReference>
<dbReference type="PANTHER" id="PTHR38686:SF1">
    <property type="entry name" value="APOLIPOPROTEIN N-ACYLTRANSFERASE"/>
    <property type="match status" value="1"/>
</dbReference>
<evidence type="ECO:0000256" key="6">
    <source>
        <dbReference type="ARBA" id="ARBA00023136"/>
    </source>
</evidence>
<reference evidence="10 11" key="1">
    <citation type="submission" date="2024-09" db="EMBL/GenBank/DDBJ databases">
        <title>Floridaenema gen nov. (Aerosakkonemataceae, Aerosakkonematales ord. nov., Cyanobacteria) from benthic tropical and subtropical fresh waters, with the description of four new species.</title>
        <authorList>
            <person name="Moretto J.A."/>
            <person name="Berthold D.E."/>
            <person name="Lefler F.W."/>
            <person name="Huang I.-S."/>
            <person name="Laughinghouse H. IV."/>
        </authorList>
    </citation>
    <scope>NUCLEOTIDE SEQUENCE [LARGE SCALE GENOMIC DNA]</scope>
    <source>
        <strain evidence="10 11">BLCC-F46</strain>
    </source>
</reference>
<evidence type="ECO:0000256" key="7">
    <source>
        <dbReference type="ARBA" id="ARBA00023315"/>
    </source>
</evidence>
<keyword evidence="3 8" id="KW-0808">Transferase</keyword>
<dbReference type="PANTHER" id="PTHR38686">
    <property type="entry name" value="APOLIPOPROTEIN N-ACYLTRANSFERASE"/>
    <property type="match status" value="1"/>
</dbReference>
<comment type="catalytic activity">
    <reaction evidence="8">
        <text>N-terminal S-1,2-diacyl-sn-glyceryl-L-cysteinyl-[lipoprotein] + a glycerophospholipid = N-acyl-S-1,2-diacyl-sn-glyceryl-L-cysteinyl-[lipoprotein] + a 2-acyl-sn-glycero-3-phospholipid + H(+)</text>
        <dbReference type="Rhea" id="RHEA:48228"/>
        <dbReference type="Rhea" id="RHEA-COMP:14681"/>
        <dbReference type="Rhea" id="RHEA-COMP:14684"/>
        <dbReference type="ChEBI" id="CHEBI:15378"/>
        <dbReference type="ChEBI" id="CHEBI:136912"/>
        <dbReference type="ChEBI" id="CHEBI:140656"/>
        <dbReference type="ChEBI" id="CHEBI:140657"/>
        <dbReference type="ChEBI" id="CHEBI:140660"/>
        <dbReference type="EC" id="2.3.1.269"/>
    </reaction>
</comment>
<dbReference type="Proteomes" id="UP001576774">
    <property type="component" value="Unassembled WGS sequence"/>
</dbReference>
<dbReference type="EMBL" id="JBHFNQ010000224">
    <property type="protein sequence ID" value="MFB2881424.1"/>
    <property type="molecule type" value="Genomic_DNA"/>
</dbReference>
<dbReference type="Gene3D" id="3.60.110.10">
    <property type="entry name" value="Carbon-nitrogen hydrolase"/>
    <property type="match status" value="1"/>
</dbReference>
<dbReference type="EC" id="2.3.1.269" evidence="8"/>